<evidence type="ECO:0000313" key="1">
    <source>
        <dbReference type="EMBL" id="SBW11306.1"/>
    </source>
</evidence>
<protein>
    <submittedName>
        <fullName evidence="1">Nucleoside-diphosphate-sugar epimerase-like protein</fullName>
    </submittedName>
</protein>
<proteinExistence type="predicted"/>
<gene>
    <name evidence="1" type="ORF">KL86APRO_20148</name>
</gene>
<organism evidence="1">
    <name type="scientific">uncultured Alphaproteobacteria bacterium</name>
    <dbReference type="NCBI Taxonomy" id="91750"/>
    <lineage>
        <taxon>Bacteria</taxon>
        <taxon>Pseudomonadati</taxon>
        <taxon>Pseudomonadota</taxon>
        <taxon>Alphaproteobacteria</taxon>
        <taxon>environmental samples</taxon>
    </lineage>
</organism>
<reference evidence="1" key="1">
    <citation type="submission" date="2016-04" db="EMBL/GenBank/DDBJ databases">
        <authorList>
            <person name="Evans L.H."/>
            <person name="Alamgir A."/>
            <person name="Owens N."/>
            <person name="Weber N.D."/>
            <person name="Virtaneva K."/>
            <person name="Barbian K."/>
            <person name="Babar A."/>
            <person name="Rosenke K."/>
        </authorList>
    </citation>
    <scope>NUCLEOTIDE SEQUENCE</scope>
    <source>
        <strain evidence="1">86</strain>
    </source>
</reference>
<sequence length="347" mass="36673">MNLWLLFGNRVGDNKQILALADAIGLPFAVKQLRFNRASALPNVLLGETLASVTPDARSQLAAPWPDAVIASGRRAVPAARWVRAQSGGATRLFHVGRPWAPLDWFDLVVTTPQYGLPDRGNVLSNLMPMIAADAAANGVDLDAWSRRFAHLPRPWIAVMVGGNSRPYVLDAAAAARLGRMAGAAARTAGGSVIAVSAPRTGAAAFAALRAAVEAPAYFAEWGKDENPYAALLKLADRIVVTGDSAAMAADAARSGKPVTVFDLPVRQGLRGAFGGAFRAAADRLPPLRPAFDALVDLGLLTSVRDLGAYHRALREAGLLDGGDAAAERQRLEIDRAAERARALLER</sequence>
<accession>A0A212KHU8</accession>
<dbReference type="InterPro" id="IPR009367">
    <property type="entry name" value="Elm1-like"/>
</dbReference>
<dbReference type="AlphaFoldDB" id="A0A212KHU8"/>
<name>A0A212KHU8_9PROT</name>
<dbReference type="Pfam" id="PF06258">
    <property type="entry name" value="Mito_fiss_Elm1"/>
    <property type="match status" value="1"/>
</dbReference>
<dbReference type="EMBL" id="FLUO01000002">
    <property type="protein sequence ID" value="SBW11306.1"/>
    <property type="molecule type" value="Genomic_DNA"/>
</dbReference>